<evidence type="ECO:0000313" key="2">
    <source>
        <dbReference type="EMBL" id="MQA36755.1"/>
    </source>
</evidence>
<evidence type="ECO:0000313" key="3">
    <source>
        <dbReference type="Proteomes" id="UP000440498"/>
    </source>
</evidence>
<evidence type="ECO:0000256" key="1">
    <source>
        <dbReference type="SAM" id="SignalP"/>
    </source>
</evidence>
<dbReference type="Gene3D" id="2.60.40.10">
    <property type="entry name" value="Immunoglobulins"/>
    <property type="match status" value="1"/>
</dbReference>
<comment type="caution">
    <text evidence="2">The sequence shown here is derived from an EMBL/GenBank/DDBJ whole genome shotgun (WGS) entry which is preliminary data.</text>
</comment>
<accession>A0A6A7MUZ8</accession>
<dbReference type="Proteomes" id="UP000440498">
    <property type="component" value="Unassembled WGS sequence"/>
</dbReference>
<gene>
    <name evidence="2" type="ORF">GEV02_01225</name>
</gene>
<protein>
    <submittedName>
        <fullName evidence="2">Uncharacterized protein</fullName>
    </submittedName>
</protein>
<keyword evidence="3" id="KW-1185">Reference proteome</keyword>
<dbReference type="InterPro" id="IPR013783">
    <property type="entry name" value="Ig-like_fold"/>
</dbReference>
<keyword evidence="1" id="KW-0732">Signal</keyword>
<dbReference type="AlphaFoldDB" id="A0A6A7MUZ8"/>
<feature type="chain" id="PRO_5025695262" evidence="1">
    <location>
        <begin position="26"/>
        <end position="283"/>
    </location>
</feature>
<sequence>MKSRTKHYLCLFVAFFFATYVNSSAAGVDTLCAGLPAKKNTVLLNENGSQIDRVYFDAGDIPFSQMKNEFIFSKEKYHLILTPKTRTIENDCSMSVCVKVTQVTSKCGNANEYDLSFGISPKKSGPGLLKTEFELKISDNAGPDSDRQGFSFEETITGSFAIPWLVPVRSSGLAIAALSLFQPTTAEVEVSLKNTGAIDYKFGSWTGESKQNKDYELIPGNCKNISLAPNASCSVKIRKLTAAMPDTVVLEWWNTFEGEDVNVRLQFEKINTSKIGTNVYNLE</sequence>
<feature type="signal peptide" evidence="1">
    <location>
        <begin position="1"/>
        <end position="25"/>
    </location>
</feature>
<organism evidence="2 3">
    <name type="scientific">Rugamonas aquatica</name>
    <dbReference type="NCBI Taxonomy" id="2743357"/>
    <lineage>
        <taxon>Bacteria</taxon>
        <taxon>Pseudomonadati</taxon>
        <taxon>Pseudomonadota</taxon>
        <taxon>Betaproteobacteria</taxon>
        <taxon>Burkholderiales</taxon>
        <taxon>Oxalobacteraceae</taxon>
        <taxon>Telluria group</taxon>
        <taxon>Rugamonas</taxon>
    </lineage>
</organism>
<dbReference type="EMBL" id="WHUG01000001">
    <property type="protein sequence ID" value="MQA36755.1"/>
    <property type="molecule type" value="Genomic_DNA"/>
</dbReference>
<name>A0A6A7MUZ8_9BURK</name>
<dbReference type="RefSeq" id="WP_152836133.1">
    <property type="nucleotide sequence ID" value="NZ_WHUG01000001.1"/>
</dbReference>
<proteinExistence type="predicted"/>
<reference evidence="2 3" key="1">
    <citation type="submission" date="2019-10" db="EMBL/GenBank/DDBJ databases">
        <title>Two novel species isolated from a subtropical stream in China.</title>
        <authorList>
            <person name="Lu H."/>
        </authorList>
    </citation>
    <scope>NUCLEOTIDE SEQUENCE [LARGE SCALE GENOMIC DNA]</scope>
    <source>
        <strain evidence="2 3">FT29W</strain>
    </source>
</reference>